<dbReference type="GO" id="GO:0016020">
    <property type="term" value="C:membrane"/>
    <property type="evidence" value="ECO:0007669"/>
    <property type="project" value="InterPro"/>
</dbReference>
<feature type="transmembrane region" description="Helical" evidence="1">
    <location>
        <begin position="563"/>
        <end position="582"/>
    </location>
</feature>
<name>A0AAV7IRC0_COTGL</name>
<evidence type="ECO:0000313" key="5">
    <source>
        <dbReference type="Proteomes" id="UP000826195"/>
    </source>
</evidence>
<keyword evidence="5" id="KW-1185">Reference proteome</keyword>
<gene>
    <name evidence="4" type="ORF">KQX54_009431</name>
</gene>
<sequence>MYKILILILSVVIENAKCFESTCKDIESKSVDLRLRRHLFCDYDPTLRPQISAHSVLNIDVNLIPKFIEFTWDDVHLNWNPDEFDGITLHHVKSTDIWVPDFTVFNSGDLGLDQSSMPLTDCILSQNGTIQCVVSRVFTSHCPADFSDWPYDNHNCTLHFGSWLYFTDELNYYFTKDSIVMDEFVRNNEWEVKLGNISKSLELYGSNVDSMIFLNIEIQRNSSRGILIYITPAIILTILTLTALYLDVCSIERTILMSTNFISHLFCIFDLHWYIPTNNAIGSPKIVEEKSPYLRLKRHLLCDYDPSVRPTINFRNRTDLSIVVVPKLMDFNEFTNVMKLHTWMYIAWKDPHLQWKPEEFDGVDSLYVMSHEIWTPDITIVNAGFGEQEIGIPLTSCILSKDGRVACVPIVCYSTRCHRDHTYWPFDQQHCSFEYASWSYNTEEIYLSKDSFRLQMIHFVPNAEWKINNFKVEPVQKKSKYTSQLYLAAVSINFNVERVNSMLRRMFITPIIVVMMMTLATMWFDSASKERLIIACINFIIHFLCLSHLHWRLSAAVIPNILIFYHSSMILATSALILTCIFRKLVILKTSPPTWVSSTILTVLVNKYGQVLLSLIFDLKASAKILEDGDDSNDLINSEFSKTTTWNDVIVLLNWIILICFVFIYIIMCVVFIHIP</sequence>
<reference evidence="4 5" key="1">
    <citation type="journal article" date="2021" name="J. Hered.">
        <title>A chromosome-level genome assembly of the parasitoid wasp, Cotesia glomerata (Hymenoptera: Braconidae).</title>
        <authorList>
            <person name="Pinto B.J."/>
            <person name="Weis J.J."/>
            <person name="Gamble T."/>
            <person name="Ode P.J."/>
            <person name="Paul R."/>
            <person name="Zaspel J.M."/>
        </authorList>
    </citation>
    <scope>NUCLEOTIDE SEQUENCE [LARGE SCALE GENOMIC DNA]</scope>
    <source>
        <strain evidence="4">CgM1</strain>
    </source>
</reference>
<feature type="signal peptide" evidence="2">
    <location>
        <begin position="1"/>
        <end position="18"/>
    </location>
</feature>
<dbReference type="Proteomes" id="UP000826195">
    <property type="component" value="Unassembled WGS sequence"/>
</dbReference>
<feature type="transmembrane region" description="Helical" evidence="1">
    <location>
        <begin position="226"/>
        <end position="248"/>
    </location>
</feature>
<keyword evidence="1" id="KW-1133">Transmembrane helix</keyword>
<feature type="transmembrane region" description="Helical" evidence="1">
    <location>
        <begin position="649"/>
        <end position="673"/>
    </location>
</feature>
<accession>A0AAV7IRC0</accession>
<evidence type="ECO:0000259" key="3">
    <source>
        <dbReference type="Pfam" id="PF02931"/>
    </source>
</evidence>
<dbReference type="Pfam" id="PF02931">
    <property type="entry name" value="Neur_chan_LBD"/>
    <property type="match status" value="2"/>
</dbReference>
<keyword evidence="1" id="KW-0472">Membrane</keyword>
<keyword evidence="1" id="KW-0812">Transmembrane</keyword>
<dbReference type="EMBL" id="JAHXZJ010001119">
    <property type="protein sequence ID" value="KAH0554317.1"/>
    <property type="molecule type" value="Genomic_DNA"/>
</dbReference>
<dbReference type="GO" id="GO:0005230">
    <property type="term" value="F:extracellular ligand-gated monoatomic ion channel activity"/>
    <property type="evidence" value="ECO:0007669"/>
    <property type="project" value="InterPro"/>
</dbReference>
<dbReference type="FunFam" id="2.70.170.10:FF:000028">
    <property type="entry name" value="AcetylCholine Receptor"/>
    <property type="match status" value="1"/>
</dbReference>
<feature type="domain" description="Neurotransmitter-gated ion-channel ligand-binding" evidence="3">
    <location>
        <begin position="295"/>
        <end position="498"/>
    </location>
</feature>
<feature type="chain" id="PRO_5043451232" description="Neurotransmitter-gated ion-channel ligand-binding domain-containing protein" evidence="2">
    <location>
        <begin position="19"/>
        <end position="676"/>
    </location>
</feature>
<dbReference type="Gene3D" id="2.70.170.10">
    <property type="entry name" value="Neurotransmitter-gated ion-channel ligand-binding domain"/>
    <property type="match status" value="2"/>
</dbReference>
<evidence type="ECO:0000313" key="4">
    <source>
        <dbReference type="EMBL" id="KAH0554317.1"/>
    </source>
</evidence>
<feature type="transmembrane region" description="Helical" evidence="1">
    <location>
        <begin position="594"/>
        <end position="617"/>
    </location>
</feature>
<proteinExistence type="predicted"/>
<feature type="domain" description="Neurotransmitter-gated ion-channel ligand-binding" evidence="3">
    <location>
        <begin position="67"/>
        <end position="221"/>
    </location>
</feature>
<dbReference type="PANTHER" id="PTHR18945">
    <property type="entry name" value="NEUROTRANSMITTER GATED ION CHANNEL"/>
    <property type="match status" value="1"/>
</dbReference>
<feature type="transmembrane region" description="Helical" evidence="1">
    <location>
        <begin position="532"/>
        <end position="551"/>
    </location>
</feature>
<evidence type="ECO:0000256" key="2">
    <source>
        <dbReference type="SAM" id="SignalP"/>
    </source>
</evidence>
<dbReference type="InterPro" id="IPR036734">
    <property type="entry name" value="Neur_chan_lig-bd_sf"/>
</dbReference>
<comment type="caution">
    <text evidence="4">The sequence shown here is derived from an EMBL/GenBank/DDBJ whole genome shotgun (WGS) entry which is preliminary data.</text>
</comment>
<feature type="transmembrane region" description="Helical" evidence="1">
    <location>
        <begin position="506"/>
        <end position="525"/>
    </location>
</feature>
<dbReference type="InterPro" id="IPR006201">
    <property type="entry name" value="Neur_channel"/>
</dbReference>
<dbReference type="SUPFAM" id="SSF63712">
    <property type="entry name" value="Nicotinic receptor ligand binding domain-like"/>
    <property type="match status" value="2"/>
</dbReference>
<protein>
    <recommendedName>
        <fullName evidence="3">Neurotransmitter-gated ion-channel ligand-binding domain-containing protein</fullName>
    </recommendedName>
</protein>
<organism evidence="4 5">
    <name type="scientific">Cotesia glomerata</name>
    <name type="common">Lepidopteran parasitic wasp</name>
    <name type="synonym">Apanteles glomeratus</name>
    <dbReference type="NCBI Taxonomy" id="32391"/>
    <lineage>
        <taxon>Eukaryota</taxon>
        <taxon>Metazoa</taxon>
        <taxon>Ecdysozoa</taxon>
        <taxon>Arthropoda</taxon>
        <taxon>Hexapoda</taxon>
        <taxon>Insecta</taxon>
        <taxon>Pterygota</taxon>
        <taxon>Neoptera</taxon>
        <taxon>Endopterygota</taxon>
        <taxon>Hymenoptera</taxon>
        <taxon>Apocrita</taxon>
        <taxon>Ichneumonoidea</taxon>
        <taxon>Braconidae</taxon>
        <taxon>Microgastrinae</taxon>
        <taxon>Cotesia</taxon>
    </lineage>
</organism>
<dbReference type="InterPro" id="IPR006202">
    <property type="entry name" value="Neur_chan_lig-bd"/>
</dbReference>
<dbReference type="CDD" id="cd18989">
    <property type="entry name" value="LGIC_ECD_cation"/>
    <property type="match status" value="2"/>
</dbReference>
<dbReference type="GO" id="GO:0004888">
    <property type="term" value="F:transmembrane signaling receptor activity"/>
    <property type="evidence" value="ECO:0007669"/>
    <property type="project" value="InterPro"/>
</dbReference>
<dbReference type="AlphaFoldDB" id="A0AAV7IRC0"/>
<keyword evidence="2" id="KW-0732">Signal</keyword>
<evidence type="ECO:0000256" key="1">
    <source>
        <dbReference type="SAM" id="Phobius"/>
    </source>
</evidence>